<reference evidence="3" key="2">
    <citation type="submission" date="2020-09" db="EMBL/GenBank/DDBJ databases">
        <authorList>
            <person name="Sun Q."/>
            <person name="Ohkuma M."/>
        </authorList>
    </citation>
    <scope>NUCLEOTIDE SEQUENCE</scope>
    <source>
        <strain evidence="3">JCM 3090</strain>
    </source>
</reference>
<feature type="compositionally biased region" description="Low complexity" evidence="1">
    <location>
        <begin position="28"/>
        <end position="37"/>
    </location>
</feature>
<reference evidence="3" key="1">
    <citation type="journal article" date="2014" name="Int. J. Syst. Evol. Microbiol.">
        <title>Complete genome sequence of Corynebacterium casei LMG S-19264T (=DSM 44701T), isolated from a smear-ripened cheese.</title>
        <authorList>
            <consortium name="US DOE Joint Genome Institute (JGI-PGF)"/>
            <person name="Walter F."/>
            <person name="Albersmeier A."/>
            <person name="Kalinowski J."/>
            <person name="Ruckert C."/>
        </authorList>
    </citation>
    <scope>NUCLEOTIDE SEQUENCE</scope>
    <source>
        <strain evidence="3">JCM 3090</strain>
    </source>
</reference>
<evidence type="ECO:0000256" key="2">
    <source>
        <dbReference type="SAM" id="SignalP"/>
    </source>
</evidence>
<dbReference type="AlphaFoldDB" id="A0A8J3B9Z7"/>
<feature type="chain" id="PRO_5035211602" evidence="2">
    <location>
        <begin position="22"/>
        <end position="138"/>
    </location>
</feature>
<sequence>MHRLAAAALTTALLPALTGCATLPLLTRNRAGSSPDPTASPTPSPTPSLRHALDDRVGRGENAALRRSVRVSDSGDARGAGGPDVRNRITHENGAPGTAPDQPQGIPDRLGIGLHPRRLGVHPADHPSIESTRPTRRR</sequence>
<feature type="region of interest" description="Disordered" evidence="1">
    <location>
        <begin position="28"/>
        <end position="138"/>
    </location>
</feature>
<evidence type="ECO:0000313" key="3">
    <source>
        <dbReference type="EMBL" id="GGJ89096.1"/>
    </source>
</evidence>
<evidence type="ECO:0000256" key="1">
    <source>
        <dbReference type="SAM" id="MobiDB-lite"/>
    </source>
</evidence>
<dbReference type="PROSITE" id="PS51257">
    <property type="entry name" value="PROKAR_LIPOPROTEIN"/>
    <property type="match status" value="1"/>
</dbReference>
<comment type="caution">
    <text evidence="3">The sequence shown here is derived from an EMBL/GenBank/DDBJ whole genome shotgun (WGS) entry which is preliminary data.</text>
</comment>
<keyword evidence="2" id="KW-0732">Signal</keyword>
<proteinExistence type="predicted"/>
<gene>
    <name evidence="3" type="ORF">GCM10010123_18330</name>
</gene>
<feature type="signal peptide" evidence="2">
    <location>
        <begin position="1"/>
        <end position="21"/>
    </location>
</feature>
<dbReference type="EMBL" id="BMQB01000003">
    <property type="protein sequence ID" value="GGJ89096.1"/>
    <property type="molecule type" value="Genomic_DNA"/>
</dbReference>
<evidence type="ECO:0000313" key="4">
    <source>
        <dbReference type="Proteomes" id="UP000649739"/>
    </source>
</evidence>
<accession>A0A8J3B9Z7</accession>
<keyword evidence="4" id="KW-1185">Reference proteome</keyword>
<name>A0A8J3B9Z7_9ACTN</name>
<dbReference type="Proteomes" id="UP000649739">
    <property type="component" value="Unassembled WGS sequence"/>
</dbReference>
<organism evidence="3 4">
    <name type="scientific">Pilimelia anulata</name>
    <dbReference type="NCBI Taxonomy" id="53371"/>
    <lineage>
        <taxon>Bacteria</taxon>
        <taxon>Bacillati</taxon>
        <taxon>Actinomycetota</taxon>
        <taxon>Actinomycetes</taxon>
        <taxon>Micromonosporales</taxon>
        <taxon>Micromonosporaceae</taxon>
        <taxon>Pilimelia</taxon>
    </lineage>
</organism>
<protein>
    <submittedName>
        <fullName evidence="3">Uncharacterized protein</fullName>
    </submittedName>
</protein>